<proteinExistence type="predicted"/>
<sequence length="304" mass="35151">MSKRNQNHVVAATQMQDSQTARVIWTDKMLEDYVDICVSEICAGNRPGTHFNKIGWKNVVNKFSEKIGKEFCYKQLKNKWDSLKKDWNIWMKLVGKETGLGWDPVKKTIDAMDEWWDKKLQEISEAAKFRNAGLAHISKLDIMFRGITTTGEGAWAPSFGLDFEDAVRFDQDNDVMLDVEEIDDSDDEPGDIHADLDTQMKESKLATPAIQDRKRKKGIQIFDQHFTRLCDILEKRVTTSSSNKPGRSIDEVMAIVRELAVIENDYEFFRDASEVLLTKSHREMFIALKDPTFQIDFIKRMKNK</sequence>
<comment type="caution">
    <text evidence="2">The sequence shown here is derived from an EMBL/GenBank/DDBJ whole genome shotgun (WGS) entry which is preliminary data.</text>
</comment>
<dbReference type="EMBL" id="CM031823">
    <property type="protein sequence ID" value="KAG6626027.1"/>
    <property type="molecule type" value="Genomic_DNA"/>
</dbReference>
<dbReference type="Proteomes" id="UP000811609">
    <property type="component" value="Chromosome 15"/>
</dbReference>
<dbReference type="InterPro" id="IPR024752">
    <property type="entry name" value="Myb/SANT-like_dom"/>
</dbReference>
<dbReference type="PANTHER" id="PTHR31704">
    <property type="entry name" value="MYB/SANT-LIKE DNA-BINDING DOMAIN PROTEIN-RELATED"/>
    <property type="match status" value="1"/>
</dbReference>
<reference evidence="2" key="1">
    <citation type="submission" date="2020-12" db="EMBL/GenBank/DDBJ databases">
        <title>WGS assembly of Carya illinoinensis cv. Pawnee.</title>
        <authorList>
            <person name="Platts A."/>
            <person name="Shu S."/>
            <person name="Wright S."/>
            <person name="Barry K."/>
            <person name="Edger P."/>
            <person name="Pires J.C."/>
            <person name="Schmutz J."/>
        </authorList>
    </citation>
    <scope>NUCLEOTIDE SEQUENCE</scope>
    <source>
        <tissue evidence="2">Leaf</tissue>
    </source>
</reference>
<dbReference type="PANTHER" id="PTHR31704:SF37">
    <property type="entry name" value="HEAT SHOCK PROTEIN"/>
    <property type="match status" value="1"/>
</dbReference>
<evidence type="ECO:0000259" key="1">
    <source>
        <dbReference type="Pfam" id="PF12776"/>
    </source>
</evidence>
<organism evidence="2 3">
    <name type="scientific">Carya illinoinensis</name>
    <name type="common">Pecan</name>
    <dbReference type="NCBI Taxonomy" id="32201"/>
    <lineage>
        <taxon>Eukaryota</taxon>
        <taxon>Viridiplantae</taxon>
        <taxon>Streptophyta</taxon>
        <taxon>Embryophyta</taxon>
        <taxon>Tracheophyta</taxon>
        <taxon>Spermatophyta</taxon>
        <taxon>Magnoliopsida</taxon>
        <taxon>eudicotyledons</taxon>
        <taxon>Gunneridae</taxon>
        <taxon>Pentapetalae</taxon>
        <taxon>rosids</taxon>
        <taxon>fabids</taxon>
        <taxon>Fagales</taxon>
        <taxon>Juglandaceae</taxon>
        <taxon>Carya</taxon>
    </lineage>
</organism>
<keyword evidence="3" id="KW-1185">Reference proteome</keyword>
<evidence type="ECO:0000313" key="2">
    <source>
        <dbReference type="EMBL" id="KAG6626027.1"/>
    </source>
</evidence>
<feature type="domain" description="Myb/SANT-like" evidence="1">
    <location>
        <begin position="25"/>
        <end position="118"/>
    </location>
</feature>
<evidence type="ECO:0000313" key="3">
    <source>
        <dbReference type="Proteomes" id="UP000811609"/>
    </source>
</evidence>
<dbReference type="AlphaFoldDB" id="A0A8T1NAI1"/>
<name>A0A8T1NAI1_CARIL</name>
<dbReference type="Pfam" id="PF12776">
    <property type="entry name" value="Myb_DNA-bind_3"/>
    <property type="match status" value="1"/>
</dbReference>
<gene>
    <name evidence="2" type="ORF">CIPAW_15G017800</name>
</gene>
<accession>A0A8T1NAI1</accession>
<protein>
    <recommendedName>
        <fullName evidence="1">Myb/SANT-like domain-containing protein</fullName>
    </recommendedName>
</protein>